<comment type="caution">
    <text evidence="6">The sequence shown here is derived from an EMBL/GenBank/DDBJ whole genome shotgun (WGS) entry which is preliminary data.</text>
</comment>
<feature type="repeat" description="TPR" evidence="3">
    <location>
        <begin position="42"/>
        <end position="75"/>
    </location>
</feature>
<sequence length="372" mass="41494">MKFANILLILPLLAPHINPASAFSLSGLNPFGENNGPDPTDADACHKYGISLAMEDRTDESLHWFEKAVQLEPMDVRLMNDLAVTLMRLGKLDEARTELERAGRIDPDHQDVKNNLAAVMEHINFRDLGVTPDRGQKDLDPDDDGSYRPGLFRDPNTPPPKKKKPKPKPPPVEVDDGEPSPEKAAKARGEALDHAMADRIKEALPLFEKAVQLAPENPWYLSDLGVTYLRLGMLEDSQRVLLEAQKLEPEEQSIRDNLAALQQHMDHREQVKADKEAEQFANDILEVPVHTEGGKVVKVDPGVRVAGLYDDAEEDSDDDDDDDDEEVVEVERKVTTLKKRGKAKEESVAERIARLEALADKLAGDIDDDDEF</sequence>
<dbReference type="Pfam" id="PF14559">
    <property type="entry name" value="TPR_19"/>
    <property type="match status" value="2"/>
</dbReference>
<dbReference type="PANTHER" id="PTHR44943:SF8">
    <property type="entry name" value="TPR REPEAT-CONTAINING PROTEIN MJ0263"/>
    <property type="match status" value="1"/>
</dbReference>
<feature type="signal peptide" evidence="5">
    <location>
        <begin position="1"/>
        <end position="22"/>
    </location>
</feature>
<dbReference type="AlphaFoldDB" id="A0A9W7C9U2"/>
<evidence type="ECO:0000313" key="7">
    <source>
        <dbReference type="Proteomes" id="UP001165160"/>
    </source>
</evidence>
<feature type="compositionally biased region" description="Basic and acidic residues" evidence="4">
    <location>
        <begin position="180"/>
        <end position="189"/>
    </location>
</feature>
<keyword evidence="2 3" id="KW-0802">TPR repeat</keyword>
<dbReference type="EMBL" id="BRXX01000280">
    <property type="protein sequence ID" value="GMI02286.1"/>
    <property type="molecule type" value="Genomic_DNA"/>
</dbReference>
<feature type="region of interest" description="Disordered" evidence="4">
    <location>
        <begin position="308"/>
        <end position="328"/>
    </location>
</feature>
<dbReference type="PANTHER" id="PTHR44943">
    <property type="entry name" value="CELLULOSE SYNTHASE OPERON PROTEIN C"/>
    <property type="match status" value="1"/>
</dbReference>
<dbReference type="Gene3D" id="1.25.40.10">
    <property type="entry name" value="Tetratricopeptide repeat domain"/>
    <property type="match status" value="2"/>
</dbReference>
<evidence type="ECO:0000256" key="4">
    <source>
        <dbReference type="SAM" id="MobiDB-lite"/>
    </source>
</evidence>
<dbReference type="PROSITE" id="PS50005">
    <property type="entry name" value="TPR"/>
    <property type="match status" value="2"/>
</dbReference>
<proteinExistence type="predicted"/>
<protein>
    <recommendedName>
        <fullName evidence="8">Tetratricopeptide repeat protein</fullName>
    </recommendedName>
</protein>
<accession>A0A9W7C9U2</accession>
<dbReference type="InterPro" id="IPR051685">
    <property type="entry name" value="Ycf3/AcsC/BcsC/TPR_MFPF"/>
</dbReference>
<keyword evidence="5" id="KW-0732">Signal</keyword>
<evidence type="ECO:0008006" key="8">
    <source>
        <dbReference type="Google" id="ProtNLM"/>
    </source>
</evidence>
<reference evidence="7" key="1">
    <citation type="journal article" date="2023" name="Commun. Biol.">
        <title>Genome analysis of Parmales, the sister group of diatoms, reveals the evolutionary specialization of diatoms from phago-mixotrophs to photoautotrophs.</title>
        <authorList>
            <person name="Ban H."/>
            <person name="Sato S."/>
            <person name="Yoshikawa S."/>
            <person name="Yamada K."/>
            <person name="Nakamura Y."/>
            <person name="Ichinomiya M."/>
            <person name="Sato N."/>
            <person name="Blanc-Mathieu R."/>
            <person name="Endo H."/>
            <person name="Kuwata A."/>
            <person name="Ogata H."/>
        </authorList>
    </citation>
    <scope>NUCLEOTIDE SEQUENCE [LARGE SCALE GENOMIC DNA]</scope>
    <source>
        <strain evidence="7">NIES 3699</strain>
    </source>
</reference>
<evidence type="ECO:0000256" key="5">
    <source>
        <dbReference type="SAM" id="SignalP"/>
    </source>
</evidence>
<keyword evidence="7" id="KW-1185">Reference proteome</keyword>
<feature type="chain" id="PRO_5041000667" description="Tetratricopeptide repeat protein" evidence="5">
    <location>
        <begin position="23"/>
        <end position="372"/>
    </location>
</feature>
<feature type="repeat" description="TPR" evidence="3">
    <location>
        <begin position="76"/>
        <end position="109"/>
    </location>
</feature>
<feature type="region of interest" description="Disordered" evidence="4">
    <location>
        <begin position="127"/>
        <end position="189"/>
    </location>
</feature>
<dbReference type="SUPFAM" id="SSF48452">
    <property type="entry name" value="TPR-like"/>
    <property type="match status" value="1"/>
</dbReference>
<dbReference type="SMART" id="SM00028">
    <property type="entry name" value="TPR"/>
    <property type="match status" value="4"/>
</dbReference>
<evidence type="ECO:0000256" key="2">
    <source>
        <dbReference type="ARBA" id="ARBA00022803"/>
    </source>
</evidence>
<gene>
    <name evidence="6" type="ORF">TrVE_jg14132</name>
</gene>
<organism evidence="6 7">
    <name type="scientific">Triparma verrucosa</name>
    <dbReference type="NCBI Taxonomy" id="1606542"/>
    <lineage>
        <taxon>Eukaryota</taxon>
        <taxon>Sar</taxon>
        <taxon>Stramenopiles</taxon>
        <taxon>Ochrophyta</taxon>
        <taxon>Bolidophyceae</taxon>
        <taxon>Parmales</taxon>
        <taxon>Triparmaceae</taxon>
        <taxon>Triparma</taxon>
    </lineage>
</organism>
<evidence type="ECO:0000256" key="1">
    <source>
        <dbReference type="ARBA" id="ARBA00022737"/>
    </source>
</evidence>
<keyword evidence="1" id="KW-0677">Repeat</keyword>
<dbReference type="InterPro" id="IPR011990">
    <property type="entry name" value="TPR-like_helical_dom_sf"/>
</dbReference>
<dbReference type="Proteomes" id="UP001165160">
    <property type="component" value="Unassembled WGS sequence"/>
</dbReference>
<evidence type="ECO:0000313" key="6">
    <source>
        <dbReference type="EMBL" id="GMI02286.1"/>
    </source>
</evidence>
<evidence type="ECO:0000256" key="3">
    <source>
        <dbReference type="PROSITE-ProRule" id="PRU00339"/>
    </source>
</evidence>
<name>A0A9W7C9U2_9STRA</name>
<feature type="compositionally biased region" description="Acidic residues" evidence="4">
    <location>
        <begin position="310"/>
        <end position="328"/>
    </location>
</feature>
<dbReference type="InterPro" id="IPR019734">
    <property type="entry name" value="TPR_rpt"/>
</dbReference>